<organism evidence="2">
    <name type="scientific">human gut metagenome</name>
    <dbReference type="NCBI Taxonomy" id="408170"/>
    <lineage>
        <taxon>unclassified sequences</taxon>
        <taxon>metagenomes</taxon>
        <taxon>organismal metagenomes</taxon>
    </lineage>
</organism>
<keyword evidence="1" id="KW-0472">Membrane</keyword>
<accession>W1Y535</accession>
<dbReference type="PROSITE" id="PS51257">
    <property type="entry name" value="PROKAR_LIPOPROTEIN"/>
    <property type="match status" value="1"/>
</dbReference>
<dbReference type="EMBL" id="AZMM01008981">
    <property type="protein sequence ID" value="ETJ36765.1"/>
    <property type="molecule type" value="Genomic_DNA"/>
</dbReference>
<evidence type="ECO:0000313" key="2">
    <source>
        <dbReference type="EMBL" id="ETJ36765.1"/>
    </source>
</evidence>
<sequence>MFAKYKDVVYQCVIVAIGCAIFGAGLDAFVLPHKLVSTGISGV</sequence>
<evidence type="ECO:0000256" key="1">
    <source>
        <dbReference type="SAM" id="Phobius"/>
    </source>
</evidence>
<feature type="non-terminal residue" evidence="2">
    <location>
        <position position="43"/>
    </location>
</feature>
<keyword evidence="1" id="KW-0812">Transmembrane</keyword>
<gene>
    <name evidence="2" type="ORF">Q604_UNBC08981G0001</name>
</gene>
<proteinExistence type="predicted"/>
<feature type="transmembrane region" description="Helical" evidence="1">
    <location>
        <begin position="12"/>
        <end position="31"/>
    </location>
</feature>
<name>W1Y535_9ZZZZ</name>
<keyword evidence="1" id="KW-1133">Transmembrane helix</keyword>
<reference evidence="2" key="1">
    <citation type="submission" date="2013-12" db="EMBL/GenBank/DDBJ databases">
        <title>A Varibaculum cambriense genome reconstructed from a premature infant gut community with otherwise low bacterial novelty that shifts toward anaerobic metabolism during the third week of life.</title>
        <authorList>
            <person name="Brown C.T."/>
            <person name="Sharon I."/>
            <person name="Thomas B.C."/>
            <person name="Castelle C.J."/>
            <person name="Morowitz M.J."/>
            <person name="Banfield J.F."/>
        </authorList>
    </citation>
    <scope>NUCLEOTIDE SEQUENCE</scope>
</reference>
<comment type="caution">
    <text evidence="2">The sequence shown here is derived from an EMBL/GenBank/DDBJ whole genome shotgun (WGS) entry which is preliminary data.</text>
</comment>
<protein>
    <submittedName>
        <fullName evidence="2">Uncharacterized protein</fullName>
    </submittedName>
</protein>
<dbReference type="AlphaFoldDB" id="W1Y535"/>